<protein>
    <recommendedName>
        <fullName evidence="2">DNA-directed DNA polymerase</fullName>
        <ecNumber evidence="2">2.7.7.7</ecNumber>
    </recommendedName>
</protein>
<name>G9HRA3_9SPIT</name>
<keyword evidence="4" id="KW-0548">Nucleotidyltransferase</keyword>
<evidence type="ECO:0000256" key="8">
    <source>
        <dbReference type="ARBA" id="ARBA00049244"/>
    </source>
</evidence>
<dbReference type="GO" id="GO:0003887">
    <property type="term" value="F:DNA-directed DNA polymerase activity"/>
    <property type="evidence" value="ECO:0007669"/>
    <property type="project" value="UniProtKB-KW"/>
</dbReference>
<evidence type="ECO:0000256" key="6">
    <source>
        <dbReference type="ARBA" id="ARBA00022932"/>
    </source>
</evidence>
<accession>G9HRA3</accession>
<feature type="domain" description="DNA-directed DNA polymerase family B mitochondria/virus" evidence="9">
    <location>
        <begin position="83"/>
        <end position="518"/>
    </location>
</feature>
<comment type="catalytic activity">
    <reaction evidence="8">
        <text>DNA(n) + a 2'-deoxyribonucleoside 5'-triphosphate = DNA(n+1) + diphosphate</text>
        <dbReference type="Rhea" id="RHEA:22508"/>
        <dbReference type="Rhea" id="RHEA-COMP:17339"/>
        <dbReference type="Rhea" id="RHEA-COMP:17340"/>
        <dbReference type="ChEBI" id="CHEBI:33019"/>
        <dbReference type="ChEBI" id="CHEBI:61560"/>
        <dbReference type="ChEBI" id="CHEBI:173112"/>
        <dbReference type="EC" id="2.7.7.7"/>
    </reaction>
</comment>
<keyword evidence="5" id="KW-0235">DNA replication</keyword>
<dbReference type="InterPro" id="IPR023211">
    <property type="entry name" value="DNA_pol_palm_dom_sf"/>
</dbReference>
<keyword evidence="7" id="KW-0238">DNA-binding</keyword>
<keyword evidence="6" id="KW-0239">DNA-directed DNA polymerase</keyword>
<evidence type="ECO:0000256" key="1">
    <source>
        <dbReference type="ARBA" id="ARBA00005755"/>
    </source>
</evidence>
<evidence type="ECO:0000256" key="7">
    <source>
        <dbReference type="ARBA" id="ARBA00023125"/>
    </source>
</evidence>
<geneLocation type="mitochondrion" evidence="10"/>
<keyword evidence="3" id="KW-0808">Transferase</keyword>
<proteinExistence type="inferred from homology"/>
<dbReference type="GO" id="GO:0006260">
    <property type="term" value="P:DNA replication"/>
    <property type="evidence" value="ECO:0007669"/>
    <property type="project" value="UniProtKB-KW"/>
</dbReference>
<dbReference type="SUPFAM" id="SSF56672">
    <property type="entry name" value="DNA/RNA polymerases"/>
    <property type="match status" value="1"/>
</dbReference>
<evidence type="ECO:0000313" key="10">
    <source>
        <dbReference type="EMBL" id="AEV66613.1"/>
    </source>
</evidence>
<organism evidence="10">
    <name type="scientific">Oxytricha trifallax</name>
    <dbReference type="NCBI Taxonomy" id="1172189"/>
    <lineage>
        <taxon>Eukaryota</taxon>
        <taxon>Sar</taxon>
        <taxon>Alveolata</taxon>
        <taxon>Ciliophora</taxon>
        <taxon>Intramacronucleata</taxon>
        <taxon>Spirotrichea</taxon>
        <taxon>Stichotrichia</taxon>
        <taxon>Sporadotrichida</taxon>
        <taxon>Oxytrichidae</taxon>
        <taxon>Oxytrichinae</taxon>
        <taxon>Oxytricha</taxon>
    </lineage>
</organism>
<evidence type="ECO:0000259" key="9">
    <source>
        <dbReference type="Pfam" id="PF03175"/>
    </source>
</evidence>
<evidence type="ECO:0000256" key="3">
    <source>
        <dbReference type="ARBA" id="ARBA00022679"/>
    </source>
</evidence>
<evidence type="ECO:0000256" key="5">
    <source>
        <dbReference type="ARBA" id="ARBA00022705"/>
    </source>
</evidence>
<geneLocation type="plasmid" evidence="10">
    <name>mO</name>
</geneLocation>
<comment type="similarity">
    <text evidence="1">Belongs to the DNA polymerase type-B family.</text>
</comment>
<dbReference type="AlphaFoldDB" id="G9HRA3"/>
<evidence type="ECO:0000256" key="4">
    <source>
        <dbReference type="ARBA" id="ARBA00022695"/>
    </source>
</evidence>
<dbReference type="EMBL" id="JN383842">
    <property type="protein sequence ID" value="AEV66613.1"/>
    <property type="molecule type" value="Genomic_DNA"/>
</dbReference>
<keyword evidence="10" id="KW-0496">Mitochondrion</keyword>
<dbReference type="GO" id="GO:0000166">
    <property type="term" value="F:nucleotide binding"/>
    <property type="evidence" value="ECO:0007669"/>
    <property type="project" value="InterPro"/>
</dbReference>
<keyword evidence="10" id="KW-0614">Plasmid</keyword>
<dbReference type="PANTHER" id="PTHR33568:SF3">
    <property type="entry name" value="DNA-DIRECTED DNA POLYMERASE"/>
    <property type="match status" value="1"/>
</dbReference>
<dbReference type="InterPro" id="IPR004868">
    <property type="entry name" value="DNA-dir_DNA_pol_B_mt/vir"/>
</dbReference>
<dbReference type="Pfam" id="PF03175">
    <property type="entry name" value="DNA_pol_B_2"/>
    <property type="match status" value="1"/>
</dbReference>
<dbReference type="Gene3D" id="3.90.1600.10">
    <property type="entry name" value="Palm domain of DNA polymerase"/>
    <property type="match status" value="2"/>
</dbReference>
<reference evidence="10" key="1">
    <citation type="journal article" date="2012" name="Genome Biol. Evol.">
        <title>The Oxytricha trifallax mitochondrial genome.</title>
        <authorList>
            <person name="Swart E.C."/>
            <person name="Nowacki M."/>
            <person name="Shum J."/>
            <person name="Stiles H."/>
            <person name="Higgins B.P."/>
            <person name="Doak T.G."/>
            <person name="Schotanus K."/>
            <person name="Magrini V.J."/>
            <person name="Minx P."/>
            <person name="Mardis E.R."/>
            <person name="Landweber L.F."/>
        </authorList>
    </citation>
    <scope>NUCLEOTIDE SEQUENCE</scope>
    <source>
        <plasmid evidence="10">mO</plasmid>
    </source>
</reference>
<dbReference type="EC" id="2.7.7.7" evidence="2"/>
<dbReference type="PANTHER" id="PTHR33568">
    <property type="entry name" value="DNA POLYMERASE"/>
    <property type="match status" value="1"/>
</dbReference>
<sequence length="669" mass="78584">MWYGNLGSSIKKNTYTMRRNKFNFLEIMSLHSNKKPLLISLLWKNSIFINFSKNSEGSCSYNFKIFIKKKLSSRGKSIQPLVFYLANLEYIFPSVLSLRDEENTLDNVKFLIIGNRIYFLRLKIEGNWVLFKNAGLLLNIDLSEESQINARSYIPLGFYKEVCQESGDILNYLLNEKDSNKIKFILKNNNETLLKKEGFFFSEITSNESNKTKITISMRNNLLFLSEGVKELDEKLCIFWKGWYFNYSIPSISKEIFNRFFNDFNIKFEMSFELDKIIRNSYYGGRCEIYGNPGKEDLIYHFDFNNMYGQVMLEDFPTGELKYLSNPENFDKPGFYFINAKSLKMFIPILPIKEEYDFFGNITWEKNVDLENRGLFFPNGEISGLYYSEEIKLFVQEGGLIKNISYAWIYGDNEKPIFKGFSKKLIDLRKEDNSSLWKQIIVSLYGRMGMVPKNSTAVLGDKHSYTKLIMGKDVIREVWFNDYCIAEVRENPKENVFSRVDYAAIITSKARVKLWKKLKELNDLGVKLLYCDTDSIFFSFGKETKLSLNSVDWSGGRLSKIEDAVFSLQRTYSIKIDKDEWETKISGLPRNSIDFEKFKKRFFEKEYYGLYVRKTVKNIYSSERWVTSSSIGLKTYNKRYFNIDKKKTIPPFRVEEGGPTPKMIKDPYF</sequence>
<dbReference type="GO" id="GO:0003677">
    <property type="term" value="F:DNA binding"/>
    <property type="evidence" value="ECO:0007669"/>
    <property type="project" value="UniProtKB-KW"/>
</dbReference>
<dbReference type="InterPro" id="IPR043502">
    <property type="entry name" value="DNA/RNA_pol_sf"/>
</dbReference>
<evidence type="ECO:0000256" key="2">
    <source>
        <dbReference type="ARBA" id="ARBA00012417"/>
    </source>
</evidence>